<name>A0A397IBH9_9GLOM</name>
<dbReference type="AlphaFoldDB" id="A0A397IBH9"/>
<gene>
    <name evidence="3" type="ORF">Glove_256g173</name>
</gene>
<evidence type="ECO:0000313" key="3">
    <source>
        <dbReference type="EMBL" id="RHZ71608.1"/>
    </source>
</evidence>
<protein>
    <submittedName>
        <fullName evidence="3">Uncharacterized protein</fullName>
    </submittedName>
</protein>
<reference evidence="3 4" key="1">
    <citation type="submission" date="2018-08" db="EMBL/GenBank/DDBJ databases">
        <title>Genome and evolution of the arbuscular mycorrhizal fungus Diversispora epigaea (formerly Glomus versiforme) and its bacterial endosymbionts.</title>
        <authorList>
            <person name="Sun X."/>
            <person name="Fei Z."/>
            <person name="Harrison M."/>
        </authorList>
    </citation>
    <scope>NUCLEOTIDE SEQUENCE [LARGE SCALE GENOMIC DNA]</scope>
    <source>
        <strain evidence="3 4">IT104</strain>
    </source>
</reference>
<organism evidence="3 4">
    <name type="scientific">Diversispora epigaea</name>
    <dbReference type="NCBI Taxonomy" id="1348612"/>
    <lineage>
        <taxon>Eukaryota</taxon>
        <taxon>Fungi</taxon>
        <taxon>Fungi incertae sedis</taxon>
        <taxon>Mucoromycota</taxon>
        <taxon>Glomeromycotina</taxon>
        <taxon>Glomeromycetes</taxon>
        <taxon>Diversisporales</taxon>
        <taxon>Diversisporaceae</taxon>
        <taxon>Diversispora</taxon>
    </lineage>
</organism>
<dbReference type="SUPFAM" id="SSF48439">
    <property type="entry name" value="Protein prenylyltransferase"/>
    <property type="match status" value="1"/>
</dbReference>
<evidence type="ECO:0000256" key="2">
    <source>
        <dbReference type="ARBA" id="ARBA00022803"/>
    </source>
</evidence>
<dbReference type="InterPro" id="IPR011990">
    <property type="entry name" value="TPR-like_helical_dom_sf"/>
</dbReference>
<comment type="caution">
    <text evidence="3">The sequence shown here is derived from an EMBL/GenBank/DDBJ whole genome shotgun (WGS) entry which is preliminary data.</text>
</comment>
<dbReference type="Gene3D" id="1.25.40.10">
    <property type="entry name" value="Tetratricopeptide repeat domain"/>
    <property type="match status" value="2"/>
</dbReference>
<dbReference type="EMBL" id="PQFF01000234">
    <property type="protein sequence ID" value="RHZ71608.1"/>
    <property type="molecule type" value="Genomic_DNA"/>
</dbReference>
<accession>A0A397IBH9</accession>
<evidence type="ECO:0000256" key="1">
    <source>
        <dbReference type="ARBA" id="ARBA00022737"/>
    </source>
</evidence>
<keyword evidence="1" id="KW-0677">Repeat</keyword>
<dbReference type="STRING" id="1348612.A0A397IBH9"/>
<dbReference type="Proteomes" id="UP000266861">
    <property type="component" value="Unassembled WGS sequence"/>
</dbReference>
<keyword evidence="4" id="KW-1185">Reference proteome</keyword>
<evidence type="ECO:0000313" key="4">
    <source>
        <dbReference type="Proteomes" id="UP000266861"/>
    </source>
</evidence>
<dbReference type="PANTHER" id="PTHR44858:SF1">
    <property type="entry name" value="UDP-N-ACETYLGLUCOSAMINE--PEPTIDE N-ACETYLGLUCOSAMINYLTRANSFERASE SPINDLY-RELATED"/>
    <property type="match status" value="1"/>
</dbReference>
<dbReference type="OrthoDB" id="629492at2759"/>
<proteinExistence type="predicted"/>
<dbReference type="PANTHER" id="PTHR44858">
    <property type="entry name" value="TETRATRICOPEPTIDE REPEAT PROTEIN 6"/>
    <property type="match status" value="1"/>
</dbReference>
<keyword evidence="2" id="KW-0802">TPR repeat</keyword>
<dbReference type="InterPro" id="IPR050498">
    <property type="entry name" value="Ycf3"/>
</dbReference>
<sequence>MNYAKDFGTEKQVVHYCTKYLNDVPNSYYTLCNRAEAYSKLEKFDRAIEDLSSAILRGVIKGLKGSYTSAIYDLSKAIIIDPNNCLALKCRAYCYYKLKVYEEALCDIKMVTIMGCGSESTYINKANIMRELKKLEFEGLTAKLETHIIETKSSWLKTHFPFIYHSIFINNNFKNLGRQRNDIIVKFSNLIFESSDFISLSESSLVSLLRQDDL</sequence>